<dbReference type="GeneID" id="91084529"/>
<dbReference type="RefSeq" id="XP_066065869.1">
    <property type="nucleotide sequence ID" value="XM_066209772.1"/>
</dbReference>
<sequence>MNIFSTRNAYYLRISPYRTVPLFLYLDERHVDWMQDRILQIVIASLQSKLSDLLLNARNEKNYKVHVERGEGYQFCYFLRSTTRTEVILLKRKTINLRPCSPTIMAMPEAQPSNRPKRKANSSTTPNAKTFRRPGSSRSRSRSMRPDYIEQLDKNEVGEKLVETSPPREGLKDVEVKAELDTDLDLEMTDEKDEFRGQGNIKDWKPDIDVSYQGFPTSSIQLVLIIEPYPPLPSKQWAPPMSRLSSRSTSVSNNRARSSATTRDRSGRGADERYSNVEPSATPLGFGTGLSEERTMRRETNVANMRNASRAPSAYPNSRFGGSVVPFAREDSSTPIPNDSIEGRRRMSQTPLFMPRDTPFDEDEEDEEAHIDYLSALSLGWPNLPGTTHPAGSQPRHRQRSDSVILEEEEEDMPESIVGMSERLMRNSEIEKGVVRVQGGWEERGEGEDSAVMGNEESGRNW</sequence>
<feature type="region of interest" description="Disordered" evidence="1">
    <location>
        <begin position="437"/>
        <end position="462"/>
    </location>
</feature>
<gene>
    <name evidence="2" type="ORF">L203_100313</name>
</gene>
<keyword evidence="3" id="KW-1185">Reference proteome</keyword>
<dbReference type="KEGG" id="cdep:91084529"/>
<dbReference type="AlphaFoldDB" id="A0AAJ8LXK2"/>
<reference evidence="2" key="2">
    <citation type="journal article" date="2022" name="Elife">
        <title>Obligate sexual reproduction of a homothallic fungus closely related to the Cryptococcus pathogenic species complex.</title>
        <authorList>
            <person name="Passer A.R."/>
            <person name="Clancey S.A."/>
            <person name="Shea T."/>
            <person name="David-Palma M."/>
            <person name="Averette A.F."/>
            <person name="Boekhout T."/>
            <person name="Porcel B.M."/>
            <person name="Nowrousian M."/>
            <person name="Cuomo C.A."/>
            <person name="Sun S."/>
            <person name="Heitman J."/>
            <person name="Coelho M.A."/>
        </authorList>
    </citation>
    <scope>NUCLEOTIDE SEQUENCE</scope>
    <source>
        <strain evidence="2">CBS 7841</strain>
    </source>
</reference>
<feature type="compositionally biased region" description="Basic and acidic residues" evidence="1">
    <location>
        <begin position="144"/>
        <end position="162"/>
    </location>
</feature>
<feature type="region of interest" description="Disordered" evidence="1">
    <location>
        <begin position="235"/>
        <end position="289"/>
    </location>
</feature>
<name>A0AAJ8LXK2_9TREE</name>
<protein>
    <submittedName>
        <fullName evidence="2">Uncharacterized protein</fullName>
    </submittedName>
</protein>
<dbReference type="Proteomes" id="UP000094043">
    <property type="component" value="Chromosome 1"/>
</dbReference>
<feature type="region of interest" description="Disordered" evidence="1">
    <location>
        <begin position="383"/>
        <end position="424"/>
    </location>
</feature>
<reference evidence="2" key="1">
    <citation type="submission" date="2016-06" db="EMBL/GenBank/DDBJ databases">
        <authorList>
            <person name="Cuomo C."/>
            <person name="Litvintseva A."/>
            <person name="Heitman J."/>
            <person name="Chen Y."/>
            <person name="Sun S."/>
            <person name="Springer D."/>
            <person name="Dromer F."/>
            <person name="Young S."/>
            <person name="Zeng Q."/>
            <person name="Chapman S."/>
            <person name="Gujja S."/>
            <person name="Saif S."/>
            <person name="Birren B."/>
        </authorList>
    </citation>
    <scope>NUCLEOTIDE SEQUENCE</scope>
    <source>
        <strain evidence="2">CBS 7841</strain>
    </source>
</reference>
<evidence type="ECO:0000256" key="1">
    <source>
        <dbReference type="SAM" id="MobiDB-lite"/>
    </source>
</evidence>
<evidence type="ECO:0000313" key="2">
    <source>
        <dbReference type="EMBL" id="WVN85168.1"/>
    </source>
</evidence>
<feature type="compositionally biased region" description="Low complexity" evidence="1">
    <location>
        <begin position="242"/>
        <end position="261"/>
    </location>
</feature>
<evidence type="ECO:0000313" key="3">
    <source>
        <dbReference type="Proteomes" id="UP000094043"/>
    </source>
</evidence>
<reference evidence="2" key="3">
    <citation type="submission" date="2024-01" db="EMBL/GenBank/DDBJ databases">
        <authorList>
            <person name="Coelho M.A."/>
            <person name="David-Palma M."/>
            <person name="Shea T."/>
            <person name="Sun S."/>
            <person name="Cuomo C.A."/>
            <person name="Heitman J."/>
        </authorList>
    </citation>
    <scope>NUCLEOTIDE SEQUENCE</scope>
    <source>
        <strain evidence="2">CBS 7841</strain>
    </source>
</reference>
<feature type="compositionally biased region" description="Basic and acidic residues" evidence="1">
    <location>
        <begin position="262"/>
        <end position="275"/>
    </location>
</feature>
<accession>A0AAJ8LXK2</accession>
<proteinExistence type="predicted"/>
<organism evidence="2 3">
    <name type="scientific">Cryptococcus depauperatus CBS 7841</name>
    <dbReference type="NCBI Taxonomy" id="1295531"/>
    <lineage>
        <taxon>Eukaryota</taxon>
        <taxon>Fungi</taxon>
        <taxon>Dikarya</taxon>
        <taxon>Basidiomycota</taxon>
        <taxon>Agaricomycotina</taxon>
        <taxon>Tremellomycetes</taxon>
        <taxon>Tremellales</taxon>
        <taxon>Cryptococcaceae</taxon>
        <taxon>Cryptococcus</taxon>
    </lineage>
</organism>
<dbReference type="EMBL" id="CP143784">
    <property type="protein sequence ID" value="WVN85168.1"/>
    <property type="molecule type" value="Genomic_DNA"/>
</dbReference>
<feature type="region of interest" description="Disordered" evidence="1">
    <location>
        <begin position="103"/>
        <end position="170"/>
    </location>
</feature>
<feature type="compositionally biased region" description="Acidic residues" evidence="1">
    <location>
        <begin position="405"/>
        <end position="414"/>
    </location>
</feature>